<gene>
    <name evidence="3" type="ORF">MTR67_022586</name>
</gene>
<evidence type="ECO:0000313" key="4">
    <source>
        <dbReference type="Proteomes" id="UP001234989"/>
    </source>
</evidence>
<proteinExistence type="predicted"/>
<organism evidence="3 4">
    <name type="scientific">Solanum verrucosum</name>
    <dbReference type="NCBI Taxonomy" id="315347"/>
    <lineage>
        <taxon>Eukaryota</taxon>
        <taxon>Viridiplantae</taxon>
        <taxon>Streptophyta</taxon>
        <taxon>Embryophyta</taxon>
        <taxon>Tracheophyta</taxon>
        <taxon>Spermatophyta</taxon>
        <taxon>Magnoliopsida</taxon>
        <taxon>eudicotyledons</taxon>
        <taxon>Gunneridae</taxon>
        <taxon>Pentapetalae</taxon>
        <taxon>asterids</taxon>
        <taxon>lamiids</taxon>
        <taxon>Solanales</taxon>
        <taxon>Solanaceae</taxon>
        <taxon>Solanoideae</taxon>
        <taxon>Solaneae</taxon>
        <taxon>Solanum</taxon>
    </lineage>
</organism>
<dbReference type="Proteomes" id="UP001234989">
    <property type="component" value="Chromosome 5"/>
</dbReference>
<dbReference type="AlphaFoldDB" id="A0AAF0QZ78"/>
<dbReference type="InterPro" id="IPR001878">
    <property type="entry name" value="Znf_CCHC"/>
</dbReference>
<name>A0AAF0QZ78_SOLVR</name>
<evidence type="ECO:0000256" key="1">
    <source>
        <dbReference type="PROSITE-ProRule" id="PRU00047"/>
    </source>
</evidence>
<dbReference type="EMBL" id="CP133616">
    <property type="protein sequence ID" value="WMV29201.1"/>
    <property type="molecule type" value="Genomic_DNA"/>
</dbReference>
<sequence length="106" mass="11671">MFFGPGSFNASKYEEDMVSKPKPQGIRSESLWPTCARCGKRYEGKCLAGVECCFSCGESGYKMRNCPKAKAKGREDAPNQNRFYALQARGDHELAPNVDPGKLIAS</sequence>
<protein>
    <recommendedName>
        <fullName evidence="2">CCHC-type domain-containing protein</fullName>
    </recommendedName>
</protein>
<reference evidence="3" key="1">
    <citation type="submission" date="2023-08" db="EMBL/GenBank/DDBJ databases">
        <title>A de novo genome assembly of Solanum verrucosum Schlechtendal, a Mexican diploid species geographically isolated from the other diploid A-genome species in potato relatives.</title>
        <authorList>
            <person name="Hosaka K."/>
        </authorList>
    </citation>
    <scope>NUCLEOTIDE SEQUENCE</scope>
    <source>
        <tissue evidence="3">Young leaves</tissue>
    </source>
</reference>
<dbReference type="PROSITE" id="PS50158">
    <property type="entry name" value="ZF_CCHC"/>
    <property type="match status" value="1"/>
</dbReference>
<evidence type="ECO:0000259" key="2">
    <source>
        <dbReference type="PROSITE" id="PS50158"/>
    </source>
</evidence>
<keyword evidence="1" id="KW-0862">Zinc</keyword>
<keyword evidence="1" id="KW-0863">Zinc-finger</keyword>
<dbReference type="GO" id="GO:0008270">
    <property type="term" value="F:zinc ion binding"/>
    <property type="evidence" value="ECO:0007669"/>
    <property type="project" value="UniProtKB-KW"/>
</dbReference>
<evidence type="ECO:0000313" key="3">
    <source>
        <dbReference type="EMBL" id="WMV29201.1"/>
    </source>
</evidence>
<keyword evidence="1" id="KW-0479">Metal-binding</keyword>
<dbReference type="GO" id="GO:0003676">
    <property type="term" value="F:nucleic acid binding"/>
    <property type="evidence" value="ECO:0007669"/>
    <property type="project" value="InterPro"/>
</dbReference>
<feature type="domain" description="CCHC-type" evidence="2">
    <location>
        <begin position="53"/>
        <end position="68"/>
    </location>
</feature>
<keyword evidence="4" id="KW-1185">Reference proteome</keyword>
<accession>A0AAF0QZ78</accession>